<keyword evidence="2 3" id="KW-0413">Isomerase</keyword>
<dbReference type="PATRIC" id="fig|1434119.4.peg.3402"/>
<evidence type="ECO:0000313" key="3">
    <source>
        <dbReference type="EMBL" id="AKB33280.1"/>
    </source>
</evidence>
<proteinExistence type="inferred from homology"/>
<dbReference type="GO" id="GO:0005737">
    <property type="term" value="C:cytoplasm"/>
    <property type="evidence" value="ECO:0007669"/>
    <property type="project" value="TreeGrafter"/>
</dbReference>
<dbReference type="RefSeq" id="WP_187151761.1">
    <property type="nucleotide sequence ID" value="NZ_CP009507.1"/>
</dbReference>
<protein>
    <submittedName>
        <fullName evidence="3">Putative isomerase yddE, PhzC-PhzF family</fullName>
    </submittedName>
</protein>
<dbReference type="SUPFAM" id="SSF54506">
    <property type="entry name" value="Diaminopimelate epimerase-like"/>
    <property type="match status" value="1"/>
</dbReference>
<dbReference type="Proteomes" id="UP000033092">
    <property type="component" value="Chromosome"/>
</dbReference>
<name>A0A0E3PF44_9EURY</name>
<dbReference type="HOGENOM" id="CLU_2230424_0_0_2"/>
<dbReference type="KEGG" id="msz:MSSIH_2590"/>
<accession>A0A0E3PF44</accession>
<gene>
    <name evidence="3" type="ORF">MSSIH_2590</name>
</gene>
<comment type="similarity">
    <text evidence="1">Belongs to the PhzF family.</text>
</comment>
<organism evidence="3 4">
    <name type="scientific">Methanosarcina siciliae HI350</name>
    <dbReference type="NCBI Taxonomy" id="1434119"/>
    <lineage>
        <taxon>Archaea</taxon>
        <taxon>Methanobacteriati</taxon>
        <taxon>Methanobacteriota</taxon>
        <taxon>Stenosarchaea group</taxon>
        <taxon>Methanomicrobia</taxon>
        <taxon>Methanosarcinales</taxon>
        <taxon>Methanosarcinaceae</taxon>
        <taxon>Methanosarcina</taxon>
    </lineage>
</organism>
<evidence type="ECO:0000313" key="4">
    <source>
        <dbReference type="Proteomes" id="UP000033092"/>
    </source>
</evidence>
<evidence type="ECO:0000256" key="2">
    <source>
        <dbReference type="ARBA" id="ARBA00023235"/>
    </source>
</evidence>
<dbReference type="Gene3D" id="3.10.310.10">
    <property type="entry name" value="Diaminopimelate Epimerase, Chain A, domain 1"/>
    <property type="match status" value="1"/>
</dbReference>
<dbReference type="PANTHER" id="PTHR13774:SF17">
    <property type="entry name" value="PHENAZINE BIOSYNTHESIS-LIKE DOMAIN-CONTAINING PROTEIN"/>
    <property type="match status" value="1"/>
</dbReference>
<evidence type="ECO:0000256" key="1">
    <source>
        <dbReference type="ARBA" id="ARBA00008270"/>
    </source>
</evidence>
<dbReference type="GeneID" id="41606725"/>
<dbReference type="InterPro" id="IPR003719">
    <property type="entry name" value="Phenazine_PhzF-like"/>
</dbReference>
<dbReference type="PANTHER" id="PTHR13774">
    <property type="entry name" value="PHENAZINE BIOSYNTHESIS PROTEIN"/>
    <property type="match status" value="1"/>
</dbReference>
<dbReference type="AlphaFoldDB" id="A0A0E3PF44"/>
<dbReference type="GO" id="GO:0016853">
    <property type="term" value="F:isomerase activity"/>
    <property type="evidence" value="ECO:0007669"/>
    <property type="project" value="UniProtKB-KW"/>
</dbReference>
<reference evidence="3 4" key="1">
    <citation type="submission" date="2014-07" db="EMBL/GenBank/DDBJ databases">
        <title>Methanogenic archaea and the global carbon cycle.</title>
        <authorList>
            <person name="Henriksen J.R."/>
            <person name="Luke J."/>
            <person name="Reinhart S."/>
            <person name="Benedict M.N."/>
            <person name="Youngblut N.D."/>
            <person name="Metcalf M.E."/>
            <person name="Whitaker R.J."/>
            <person name="Metcalf W.W."/>
        </authorList>
    </citation>
    <scope>NUCLEOTIDE SEQUENCE [LARGE SCALE GENOMIC DNA]</scope>
    <source>
        <strain evidence="3 4">HI350</strain>
    </source>
</reference>
<dbReference type="Pfam" id="PF02567">
    <property type="entry name" value="PhzC-PhzF"/>
    <property type="match status" value="1"/>
</dbReference>
<dbReference type="EMBL" id="CP009507">
    <property type="protein sequence ID" value="AKB33280.1"/>
    <property type="molecule type" value="Genomic_DNA"/>
</dbReference>
<sequence length="109" mass="11943">MTAKMNEGWIELNFPALPEEKTEPPAELQEALGVKASYVGKNIFYLVEVESEETVRAIKPDFPKLLEVPARGVIITAKAGAEVGEYDFVSRFFTPEIGIWGDSATGSAH</sequence>